<sequence length="118" mass="12016">MSVGVILRGVLAGFVAAALVAFILALVDYNTTLAGSVLSILLWAALLVVTGISGWVAGRGAEHAGWIHGSLAALTLFLVGKVIGENVHVGQGGPLWVGLVAALIAGMIGGMWGYSMQY</sequence>
<proteinExistence type="predicted"/>
<reference evidence="2 3" key="1">
    <citation type="journal article" date="2019" name="Sci. Rep.">
        <title>Sulfobacillus thermotolerans: new insights into resistance and metabolic capacities of acidophilic chemolithotrophs.</title>
        <authorList>
            <person name="Panyushkina A.E."/>
            <person name="Babenko V.V."/>
            <person name="Nikitina A.S."/>
            <person name="Selezneva O.V."/>
            <person name="Tsaplina I.A."/>
            <person name="Letarova M.A."/>
            <person name="Kostryukova E.S."/>
            <person name="Letarov A.V."/>
        </authorList>
    </citation>
    <scope>NUCLEOTIDE SEQUENCE [LARGE SCALE GENOMIC DNA]</scope>
    <source>
        <strain evidence="2 3">Kr1</strain>
    </source>
</reference>
<keyword evidence="1" id="KW-0472">Membrane</keyword>
<name>A0ABM6RQW1_9FIRM</name>
<evidence type="ECO:0000256" key="1">
    <source>
        <dbReference type="SAM" id="Phobius"/>
    </source>
</evidence>
<keyword evidence="1" id="KW-1133">Transmembrane helix</keyword>
<keyword evidence="3" id="KW-1185">Reference proteome</keyword>
<evidence type="ECO:0000313" key="2">
    <source>
        <dbReference type="EMBL" id="AUW93677.1"/>
    </source>
</evidence>
<protein>
    <recommendedName>
        <fullName evidence="4">TIGR04086 family membrane protein</fullName>
    </recommendedName>
</protein>
<evidence type="ECO:0008006" key="4">
    <source>
        <dbReference type="Google" id="ProtNLM"/>
    </source>
</evidence>
<feature type="transmembrane region" description="Helical" evidence="1">
    <location>
        <begin position="64"/>
        <end position="83"/>
    </location>
</feature>
<dbReference type="RefSeq" id="WP_103375435.1">
    <property type="nucleotide sequence ID" value="NZ_CP133983.1"/>
</dbReference>
<dbReference type="NCBIfam" id="TIGR04086">
    <property type="entry name" value="TIGR04086_membr"/>
    <property type="match status" value="1"/>
</dbReference>
<feature type="transmembrane region" description="Helical" evidence="1">
    <location>
        <begin position="5"/>
        <end position="27"/>
    </location>
</feature>
<feature type="transmembrane region" description="Helical" evidence="1">
    <location>
        <begin position="95"/>
        <end position="114"/>
    </location>
</feature>
<keyword evidence="1" id="KW-0812">Transmembrane</keyword>
<gene>
    <name evidence="2" type="ORF">BXT84_06765</name>
</gene>
<accession>A0ABM6RQW1</accession>
<dbReference type="Proteomes" id="UP000325292">
    <property type="component" value="Chromosome"/>
</dbReference>
<feature type="transmembrane region" description="Helical" evidence="1">
    <location>
        <begin position="33"/>
        <end position="57"/>
    </location>
</feature>
<dbReference type="EMBL" id="CP019454">
    <property type="protein sequence ID" value="AUW93677.1"/>
    <property type="molecule type" value="Genomic_DNA"/>
</dbReference>
<organism evidence="2 3">
    <name type="scientific">Sulfobacillus thermotolerans</name>
    <dbReference type="NCBI Taxonomy" id="338644"/>
    <lineage>
        <taxon>Bacteria</taxon>
        <taxon>Bacillati</taxon>
        <taxon>Bacillota</taxon>
        <taxon>Clostridia</taxon>
        <taxon>Eubacteriales</taxon>
        <taxon>Clostridiales Family XVII. Incertae Sedis</taxon>
        <taxon>Sulfobacillus</taxon>
    </lineage>
</organism>
<dbReference type="InterPro" id="IPR023804">
    <property type="entry name" value="DUF3792_TM"/>
</dbReference>
<dbReference type="Pfam" id="PF12670">
    <property type="entry name" value="DUF3792"/>
    <property type="match status" value="1"/>
</dbReference>
<evidence type="ECO:0000313" key="3">
    <source>
        <dbReference type="Proteomes" id="UP000325292"/>
    </source>
</evidence>